<reference evidence="13 14" key="1">
    <citation type="journal article" date="2020" name="Microbiol. Resour. Announc.">
        <title>Draft Genome Sequence of a Cladosporium Species Isolated from the Mesophotic Ascidian Didemnum maculosum.</title>
        <authorList>
            <person name="Gioti A."/>
            <person name="Siaperas R."/>
            <person name="Nikolaivits E."/>
            <person name="Le Goff G."/>
            <person name="Ouazzani J."/>
            <person name="Kotoulas G."/>
            <person name="Topakas E."/>
        </authorList>
    </citation>
    <scope>NUCLEOTIDE SEQUENCE [LARGE SCALE GENOMIC DNA]</scope>
    <source>
        <strain evidence="13 14">TM138-S3</strain>
    </source>
</reference>
<dbReference type="PROSITE" id="PS50893">
    <property type="entry name" value="ABC_TRANSPORTER_2"/>
    <property type="match status" value="2"/>
</dbReference>
<dbReference type="InterPro" id="IPR026082">
    <property type="entry name" value="ABCA"/>
</dbReference>
<dbReference type="GO" id="GO:0016020">
    <property type="term" value="C:membrane"/>
    <property type="evidence" value="ECO:0007669"/>
    <property type="project" value="UniProtKB-SubCell"/>
</dbReference>
<keyword evidence="4 11" id="KW-0812">Transmembrane</keyword>
<feature type="compositionally biased region" description="Basic and acidic residues" evidence="10">
    <location>
        <begin position="767"/>
        <end position="777"/>
    </location>
</feature>
<feature type="transmembrane region" description="Helical" evidence="11">
    <location>
        <begin position="346"/>
        <end position="363"/>
    </location>
</feature>
<evidence type="ECO:0000256" key="9">
    <source>
        <dbReference type="ARBA" id="ARBA00023136"/>
    </source>
</evidence>
<dbReference type="Pfam" id="PF12698">
    <property type="entry name" value="ABC2_membrane_3"/>
    <property type="match status" value="1"/>
</dbReference>
<feature type="domain" description="ABC transporter" evidence="12">
    <location>
        <begin position="1237"/>
        <end position="1465"/>
    </location>
</feature>
<dbReference type="GO" id="GO:0005319">
    <property type="term" value="F:lipid transporter activity"/>
    <property type="evidence" value="ECO:0007669"/>
    <property type="project" value="TreeGrafter"/>
</dbReference>
<feature type="transmembrane region" description="Helical" evidence="11">
    <location>
        <begin position="1061"/>
        <end position="1083"/>
    </location>
</feature>
<evidence type="ECO:0000256" key="11">
    <source>
        <dbReference type="SAM" id="Phobius"/>
    </source>
</evidence>
<dbReference type="GO" id="GO:0005524">
    <property type="term" value="F:ATP binding"/>
    <property type="evidence" value="ECO:0007669"/>
    <property type="project" value="UniProtKB-KW"/>
</dbReference>
<dbReference type="Pfam" id="PF00005">
    <property type="entry name" value="ABC_tran"/>
    <property type="match status" value="2"/>
</dbReference>
<protein>
    <recommendedName>
        <fullName evidence="12">ABC transporter domain-containing protein</fullName>
    </recommendedName>
</protein>
<feature type="transmembrane region" description="Helical" evidence="11">
    <location>
        <begin position="1029"/>
        <end position="1055"/>
    </location>
</feature>
<evidence type="ECO:0000313" key="14">
    <source>
        <dbReference type="Proteomes" id="UP000803884"/>
    </source>
</evidence>
<name>A0AB34KL03_9PEZI</name>
<keyword evidence="7" id="KW-0067">ATP-binding</keyword>
<dbReference type="PROSITE" id="PS00211">
    <property type="entry name" value="ABC_TRANSPORTER_1"/>
    <property type="match status" value="2"/>
</dbReference>
<proteinExistence type="inferred from homology"/>
<dbReference type="Proteomes" id="UP000803884">
    <property type="component" value="Unassembled WGS sequence"/>
</dbReference>
<sequence length="1581" mass="174610">MALMRLIRQIWTLTRKDLTIVIWHSWLSTFLRAVALPIAYMFFIAYVRNFFLPPSEYGIASSYNPIRNLTTEVFNSSTSLGGRNRIVFVNEGSTGGQIDTLIEQLAGPLEKAGADVYRTSNEDDLFDICPSTLTGLSPCYGAVTFESSPTEGGIWAYTARADFGLGLSPYVNQDDNDAQVFVLPFIHAIDAEIARMEGLNFPLDQYEYPFTYETRQDRADDVQQFFMRALNSYLAVTMFIGICGITYHLPGHLATEREIGISSLIDSMLYTSHQAYAMIARLVSVYVSFTIVYLPSWLAMGAIVATLMFEQTSASIVVPFHLLTGLSLTGYSIFMASLFRKAQLSGTTTLLLGLILAILTQFIPRTETAQGVLGCLFPPATYTFFQIEIANMEQDLEPYGLYQSDRYFWRSSLNGYLYFVFLAVQIVLYPLLACLVQWSMYGTPNRCRKGLSNGNDSALRIVNVTKVFYPSWWQRFFAARKSAFTAVDDLSLSLSTGHVVALLGANGSGKSTTLAAIAGTQSTTKGHIERDPQVALGFCPQKNVLWDELSVLQHVQIFNSLKAKDKVQFKHELTDLIVACDLEKKIKKKSKTLSGGQKRKLQLAMAFVGRSQVCCVDEVSSGLDPLSRRKIWNILLSERERRTLLLTTHALDEADALADDIVIMSKGQLVVQGSAPELKHEHGGGYQVVTRDPEAGHLQHLNPQIGFGGDYHFNAANSAQARDVAKQVRSNGIKDLQIHGPTIQDVFLGLSREFAEESSQMPSSTLLDDRSSSDSRDLTVPPVVQPKIQDNALSIESGQGSSFLRQTWILYRKRLLILRRNWLPYFCLLVIPIITAGLTTMFLAGFTPLQCSRGQLANNPQRLSLGALERFWGILVPVGPSSQFSLDQLPAQYQPFAGRMRPVDTYNEFQAYIRDNFRDVVPGGFYLGNDIGPEPAPLMAYRINGNIGYAALAKNVLDSYLMGTTINAEFSTFALPFVGSTGDSLQLVLYITFAMCAYTAFFALYPTFERLSNIRALHYSNGVRPAPLWLAYWLFDAFFATVVAVVSIVLLASLADVWYGPAYLCIVIWLFGMSSTLLAYIVSLFSTSQLAAFAFVAGGQAIFALIYFLIYMVLITFAAAEQLQYNLNVLQYTLGLVSPSGNVLRAFLLTLNQSQLLCRGQAFVTYPGDITVYGGPILYLILQILVFYGILVWHDSGTKLSFPLRSKSGTTDTEKTMTMPADVRAEAARVQSTEEKLRILHLTRRFGSDQVVDDVTLGVDGSEICALLGPNGAGKTTTLSLIRGNIHPSSRDSDVLVGGASIRKNQMAARKMLGVCPQFDTTDYMTVTEHLSFYARVRGVRDVKTNVARVIHAVGLSPYKHRRAGKLSGGNQRKLSLATSIIGNPSVLLLDEPSTGMDAVAMRIMWRAIASIKTNRAILLTTHSMEEASTLSDKAVILDRRLLAVSGTRDLVKLHGQGLYHVHLTLESGVDASSAEMGKVRDWFATTFPGTAAHDTSGAARRGQLRLAIPVASVAGNDVIAEKLGVEVSEHVEQADPLEKLFDVLEDNKEDLGISFYSISQPALEDVFLDVLSRNRDLEDE</sequence>
<dbReference type="CDD" id="cd03263">
    <property type="entry name" value="ABC_subfamily_A"/>
    <property type="match status" value="2"/>
</dbReference>
<gene>
    <name evidence="13" type="ORF">WHR41_07796</name>
</gene>
<feature type="transmembrane region" description="Helical" evidence="11">
    <location>
        <begin position="314"/>
        <end position="334"/>
    </location>
</feature>
<feature type="transmembrane region" description="Helical" evidence="11">
    <location>
        <begin position="1090"/>
        <end position="1117"/>
    </location>
</feature>
<dbReference type="Gene3D" id="3.40.50.300">
    <property type="entry name" value="P-loop containing nucleotide triphosphate hydrolases"/>
    <property type="match status" value="2"/>
</dbReference>
<keyword evidence="9 11" id="KW-0472">Membrane</keyword>
<feature type="region of interest" description="Disordered" evidence="10">
    <location>
        <begin position="759"/>
        <end position="781"/>
    </location>
</feature>
<feature type="transmembrane region" description="Helical" evidence="11">
    <location>
        <begin position="1129"/>
        <end position="1149"/>
    </location>
</feature>
<dbReference type="InterPro" id="IPR017871">
    <property type="entry name" value="ABC_transporter-like_CS"/>
</dbReference>
<keyword evidence="14" id="KW-1185">Reference proteome</keyword>
<keyword evidence="6" id="KW-0547">Nucleotide-binding</keyword>
<dbReference type="PANTHER" id="PTHR19229:SF36">
    <property type="entry name" value="ATP-BINDING CASSETTE SUB-FAMILY A MEMBER 2"/>
    <property type="match status" value="1"/>
</dbReference>
<evidence type="ECO:0000256" key="10">
    <source>
        <dbReference type="SAM" id="MobiDB-lite"/>
    </source>
</evidence>
<feature type="transmembrane region" description="Helical" evidence="11">
    <location>
        <begin position="416"/>
        <end position="438"/>
    </location>
</feature>
<dbReference type="InterPro" id="IPR003439">
    <property type="entry name" value="ABC_transporter-like_ATP-bd"/>
</dbReference>
<feature type="transmembrane region" description="Helical" evidence="11">
    <location>
        <begin position="987"/>
        <end position="1008"/>
    </location>
</feature>
<feature type="transmembrane region" description="Helical" evidence="11">
    <location>
        <begin position="822"/>
        <end position="846"/>
    </location>
</feature>
<dbReference type="PANTHER" id="PTHR19229">
    <property type="entry name" value="ATP-BINDING CASSETTE TRANSPORTER SUBFAMILY A ABCA"/>
    <property type="match status" value="1"/>
</dbReference>
<dbReference type="InterPro" id="IPR013525">
    <property type="entry name" value="ABC2_TM"/>
</dbReference>
<evidence type="ECO:0000256" key="6">
    <source>
        <dbReference type="ARBA" id="ARBA00022741"/>
    </source>
</evidence>
<dbReference type="EMBL" id="JAAQHG020000033">
    <property type="protein sequence ID" value="KAL1583669.1"/>
    <property type="molecule type" value="Genomic_DNA"/>
</dbReference>
<comment type="subcellular location">
    <subcellularLocation>
        <location evidence="1">Membrane</location>
        <topology evidence="1">Multi-pass membrane protein</topology>
    </subcellularLocation>
</comment>
<dbReference type="GO" id="GO:0140359">
    <property type="term" value="F:ABC-type transporter activity"/>
    <property type="evidence" value="ECO:0007669"/>
    <property type="project" value="InterPro"/>
</dbReference>
<evidence type="ECO:0000256" key="7">
    <source>
        <dbReference type="ARBA" id="ARBA00022840"/>
    </source>
</evidence>
<comment type="caution">
    <text evidence="13">The sequence shown here is derived from an EMBL/GenBank/DDBJ whole genome shotgun (WGS) entry which is preliminary data.</text>
</comment>
<evidence type="ECO:0000259" key="12">
    <source>
        <dbReference type="PROSITE" id="PS50893"/>
    </source>
</evidence>
<dbReference type="GeneID" id="96009238"/>
<keyword evidence="8 11" id="KW-1133">Transmembrane helix</keyword>
<dbReference type="SUPFAM" id="SSF52540">
    <property type="entry name" value="P-loop containing nucleoside triphosphate hydrolases"/>
    <property type="match status" value="2"/>
</dbReference>
<evidence type="ECO:0000256" key="5">
    <source>
        <dbReference type="ARBA" id="ARBA00022737"/>
    </source>
</evidence>
<evidence type="ECO:0000256" key="4">
    <source>
        <dbReference type="ARBA" id="ARBA00022692"/>
    </source>
</evidence>
<organism evidence="13 14">
    <name type="scientific">Cladosporium halotolerans</name>
    <dbReference type="NCBI Taxonomy" id="1052096"/>
    <lineage>
        <taxon>Eukaryota</taxon>
        <taxon>Fungi</taxon>
        <taxon>Dikarya</taxon>
        <taxon>Ascomycota</taxon>
        <taxon>Pezizomycotina</taxon>
        <taxon>Dothideomycetes</taxon>
        <taxon>Dothideomycetidae</taxon>
        <taxon>Cladosporiales</taxon>
        <taxon>Cladosporiaceae</taxon>
        <taxon>Cladosporium</taxon>
    </lineage>
</organism>
<accession>A0AB34KL03</accession>
<evidence type="ECO:0000256" key="3">
    <source>
        <dbReference type="ARBA" id="ARBA00022448"/>
    </source>
</evidence>
<evidence type="ECO:0000256" key="8">
    <source>
        <dbReference type="ARBA" id="ARBA00022989"/>
    </source>
</evidence>
<dbReference type="SMART" id="SM00382">
    <property type="entry name" value="AAA"/>
    <property type="match status" value="2"/>
</dbReference>
<keyword evidence="3" id="KW-0813">Transport</keyword>
<evidence type="ECO:0000256" key="2">
    <source>
        <dbReference type="ARBA" id="ARBA00008869"/>
    </source>
</evidence>
<dbReference type="RefSeq" id="XP_069226776.1">
    <property type="nucleotide sequence ID" value="XM_069376400.1"/>
</dbReference>
<feature type="domain" description="ABC transporter" evidence="12">
    <location>
        <begin position="459"/>
        <end position="691"/>
    </location>
</feature>
<dbReference type="InterPro" id="IPR027417">
    <property type="entry name" value="P-loop_NTPase"/>
</dbReference>
<dbReference type="GO" id="GO:0016887">
    <property type="term" value="F:ATP hydrolysis activity"/>
    <property type="evidence" value="ECO:0007669"/>
    <property type="project" value="InterPro"/>
</dbReference>
<feature type="transmembrane region" description="Helical" evidence="11">
    <location>
        <begin position="21"/>
        <end position="47"/>
    </location>
</feature>
<dbReference type="InterPro" id="IPR003593">
    <property type="entry name" value="AAA+_ATPase"/>
</dbReference>
<evidence type="ECO:0000313" key="13">
    <source>
        <dbReference type="EMBL" id="KAL1583669.1"/>
    </source>
</evidence>
<evidence type="ECO:0000256" key="1">
    <source>
        <dbReference type="ARBA" id="ARBA00004141"/>
    </source>
</evidence>
<comment type="similarity">
    <text evidence="2">Belongs to the ABC transporter superfamily. ABCA family.</text>
</comment>
<feature type="transmembrane region" description="Helical" evidence="11">
    <location>
        <begin position="233"/>
        <end position="254"/>
    </location>
</feature>
<keyword evidence="5" id="KW-0677">Repeat</keyword>
<feature type="transmembrane region" description="Helical" evidence="11">
    <location>
        <begin position="1170"/>
        <end position="1193"/>
    </location>
</feature>